<accession>A0A517U530</accession>
<dbReference type="AlphaFoldDB" id="A0A517U530"/>
<evidence type="ECO:0000313" key="2">
    <source>
        <dbReference type="Proteomes" id="UP000317909"/>
    </source>
</evidence>
<gene>
    <name evidence="1" type="ORF">I41_49860</name>
</gene>
<dbReference type="EMBL" id="CP036339">
    <property type="protein sequence ID" value="QDT75744.1"/>
    <property type="molecule type" value="Genomic_DNA"/>
</dbReference>
<name>A0A517U530_9BACT</name>
<keyword evidence="2" id="KW-1185">Reference proteome</keyword>
<protein>
    <submittedName>
        <fullName evidence="1">Uncharacterized protein</fullName>
    </submittedName>
</protein>
<dbReference type="KEGG" id="llh:I41_49860"/>
<reference evidence="1 2" key="1">
    <citation type="submission" date="2019-02" db="EMBL/GenBank/DDBJ databases">
        <title>Deep-cultivation of Planctomycetes and their phenomic and genomic characterization uncovers novel biology.</title>
        <authorList>
            <person name="Wiegand S."/>
            <person name="Jogler M."/>
            <person name="Boedeker C."/>
            <person name="Pinto D."/>
            <person name="Vollmers J."/>
            <person name="Rivas-Marin E."/>
            <person name="Kohn T."/>
            <person name="Peeters S.H."/>
            <person name="Heuer A."/>
            <person name="Rast P."/>
            <person name="Oberbeckmann S."/>
            <person name="Bunk B."/>
            <person name="Jeske O."/>
            <person name="Meyerdierks A."/>
            <person name="Storesund J.E."/>
            <person name="Kallscheuer N."/>
            <person name="Luecker S."/>
            <person name="Lage O.M."/>
            <person name="Pohl T."/>
            <person name="Merkel B.J."/>
            <person name="Hornburger P."/>
            <person name="Mueller R.-W."/>
            <person name="Bruemmer F."/>
            <person name="Labrenz M."/>
            <person name="Spormann A.M."/>
            <person name="Op den Camp H."/>
            <person name="Overmann J."/>
            <person name="Amann R."/>
            <person name="Jetten M.S.M."/>
            <person name="Mascher T."/>
            <person name="Medema M.H."/>
            <person name="Devos D.P."/>
            <person name="Kaster A.-K."/>
            <person name="Ovreas L."/>
            <person name="Rohde M."/>
            <person name="Galperin M.Y."/>
            <person name="Jogler C."/>
        </authorList>
    </citation>
    <scope>NUCLEOTIDE SEQUENCE [LARGE SCALE GENOMIC DNA]</scope>
    <source>
        <strain evidence="1 2">I41</strain>
    </source>
</reference>
<organism evidence="1 2">
    <name type="scientific">Lacipirellula limnantheis</name>
    <dbReference type="NCBI Taxonomy" id="2528024"/>
    <lineage>
        <taxon>Bacteria</taxon>
        <taxon>Pseudomonadati</taxon>
        <taxon>Planctomycetota</taxon>
        <taxon>Planctomycetia</taxon>
        <taxon>Pirellulales</taxon>
        <taxon>Lacipirellulaceae</taxon>
        <taxon>Lacipirellula</taxon>
    </lineage>
</organism>
<dbReference type="RefSeq" id="WP_145435528.1">
    <property type="nucleotide sequence ID" value="NZ_CP036339.1"/>
</dbReference>
<evidence type="ECO:0000313" key="1">
    <source>
        <dbReference type="EMBL" id="QDT75744.1"/>
    </source>
</evidence>
<proteinExistence type="predicted"/>
<dbReference type="Proteomes" id="UP000317909">
    <property type="component" value="Chromosome"/>
</dbReference>
<sequence>MENCTERTPERERRAAAAAYREQFQQSFPWEPPAGQPASLTDALTPTLLRQLAVADAELALSTHAADSRWRQAAVNEVHKIVTLLLQVDRGQKGGRYGTRRGR</sequence>